<proteinExistence type="predicted"/>
<dbReference type="EMBL" id="BAAASZ010000028">
    <property type="protein sequence ID" value="GAA2453903.1"/>
    <property type="molecule type" value="Genomic_DNA"/>
</dbReference>
<name>A0ABP5XEM9_9ACTN</name>
<evidence type="ECO:0000256" key="1">
    <source>
        <dbReference type="SAM" id="MobiDB-lite"/>
    </source>
</evidence>
<evidence type="ECO:0000313" key="3">
    <source>
        <dbReference type="Proteomes" id="UP001501638"/>
    </source>
</evidence>
<evidence type="ECO:0000313" key="2">
    <source>
        <dbReference type="EMBL" id="GAA2453903.1"/>
    </source>
</evidence>
<reference evidence="3" key="1">
    <citation type="journal article" date="2019" name="Int. J. Syst. Evol. Microbiol.">
        <title>The Global Catalogue of Microorganisms (GCM) 10K type strain sequencing project: providing services to taxonomists for standard genome sequencing and annotation.</title>
        <authorList>
            <consortium name="The Broad Institute Genomics Platform"/>
            <consortium name="The Broad Institute Genome Sequencing Center for Infectious Disease"/>
            <person name="Wu L."/>
            <person name="Ma J."/>
        </authorList>
    </citation>
    <scope>NUCLEOTIDE SEQUENCE [LARGE SCALE GENOMIC DNA]</scope>
    <source>
        <strain evidence="3">JCM 6305</strain>
    </source>
</reference>
<sequence>MTVPPDTRIFDPHGPVHAGVGAQINLTVIGGLAKDTRDRSPRDVAEDQLLWLWRRFVHPGGFGEARRLLRATGTVLLDGAPGSGRTSAARVLLYELRRDADTFHELLPNEEKPFLSPALVGNGDRMLLDLSEVEEALWAGVREELPSFTGTVRKKQAHLVVVLPHHRDQRPLEDLWRHRAEIERPREHEVLLRHLTLDDVPRNACSPSLPVLSDFLGSGRPMREIADFAARIVRARKAAPPDKGFAHWCARALADLSGPRTQVAKRLAEAGTGPQRALLLSTAMLHEAHSDVVHHGAESLLRIAGSPKDDRPLLEHEDLARRFEDISAVRDANGRVRFEEFDHDAAVRDHFWDHRPDLRGHLRTWVGHTVGFTDPSFSLEDRDRLVVRLAAQYLRTKRPEELASLAEEWTAPPVTADRLRAAAQVLKHGLNDEEHGRSFRRRVYDWSRSGQVSEGLSHVLVDLCVEVIAVHRPDEAVVRLHHLARHERRTDRACAALLLLTGADHRLLRLMLFRLARDLGRGSHPADPGLFLRIADPLPLTSPGTRPRALFAEAAVREWLATAWTAVFEQCPRQTWEPYVRRWLHTACADERHGDPLLDVLVAGARERGDLLGALYATARSGQRSAPGGRERGALLTDRLLSKISIAQGLSPSPSQSPQPPRGATS</sequence>
<feature type="compositionally biased region" description="Pro residues" evidence="1">
    <location>
        <begin position="655"/>
        <end position="666"/>
    </location>
</feature>
<gene>
    <name evidence="2" type="ORF">GCM10010405_42140</name>
</gene>
<feature type="region of interest" description="Disordered" evidence="1">
    <location>
        <begin position="645"/>
        <end position="666"/>
    </location>
</feature>
<accession>A0ABP5XEM9</accession>
<organism evidence="2 3">
    <name type="scientific">Streptomyces macrosporus</name>
    <dbReference type="NCBI Taxonomy" id="44032"/>
    <lineage>
        <taxon>Bacteria</taxon>
        <taxon>Bacillati</taxon>
        <taxon>Actinomycetota</taxon>
        <taxon>Actinomycetes</taxon>
        <taxon>Kitasatosporales</taxon>
        <taxon>Streptomycetaceae</taxon>
        <taxon>Streptomyces</taxon>
    </lineage>
</organism>
<dbReference type="Proteomes" id="UP001501638">
    <property type="component" value="Unassembled WGS sequence"/>
</dbReference>
<comment type="caution">
    <text evidence="2">The sequence shown here is derived from an EMBL/GenBank/DDBJ whole genome shotgun (WGS) entry which is preliminary data.</text>
</comment>
<protein>
    <submittedName>
        <fullName evidence="2">Uncharacterized protein</fullName>
    </submittedName>
</protein>
<keyword evidence="3" id="KW-1185">Reference proteome</keyword>